<comment type="similarity">
    <text evidence="1">Belongs to the peptidase S8 family.</text>
</comment>
<dbReference type="Pfam" id="PF24476">
    <property type="entry name" value="DUF7580"/>
    <property type="match status" value="1"/>
</dbReference>
<proteinExistence type="inferred from homology"/>
<dbReference type="GO" id="GO:0008233">
    <property type="term" value="F:peptidase activity"/>
    <property type="evidence" value="ECO:0007669"/>
    <property type="project" value="UniProtKB-KW"/>
</dbReference>
<gene>
    <name evidence="8" type="ORF">CPAR01_01644</name>
</gene>
<accession>A0ABQ9T7B8</accession>
<feature type="region of interest" description="Disordered" evidence="5">
    <location>
        <begin position="440"/>
        <end position="459"/>
    </location>
</feature>
<evidence type="ECO:0000256" key="2">
    <source>
        <dbReference type="ARBA" id="ARBA00022670"/>
    </source>
</evidence>
<dbReference type="InterPro" id="IPR056002">
    <property type="entry name" value="DUF7580"/>
</dbReference>
<organism evidence="8 9">
    <name type="scientific">Colletotrichum paranaense</name>
    <dbReference type="NCBI Taxonomy" id="1914294"/>
    <lineage>
        <taxon>Eukaryota</taxon>
        <taxon>Fungi</taxon>
        <taxon>Dikarya</taxon>
        <taxon>Ascomycota</taxon>
        <taxon>Pezizomycotina</taxon>
        <taxon>Sordariomycetes</taxon>
        <taxon>Hypocreomycetidae</taxon>
        <taxon>Glomerellales</taxon>
        <taxon>Glomerellaceae</taxon>
        <taxon>Colletotrichum</taxon>
        <taxon>Colletotrichum acutatum species complex</taxon>
    </lineage>
</organism>
<dbReference type="Pfam" id="PF00082">
    <property type="entry name" value="Peptidase_S8"/>
    <property type="match status" value="1"/>
</dbReference>
<feature type="domain" description="Peptidase S8/S53" evidence="6">
    <location>
        <begin position="495"/>
        <end position="700"/>
    </location>
</feature>
<reference evidence="8 9" key="1">
    <citation type="submission" date="2016-10" db="EMBL/GenBank/DDBJ databases">
        <title>The genome sequence of Colletotrichum fioriniae PJ7.</title>
        <authorList>
            <person name="Baroncelli R."/>
        </authorList>
    </citation>
    <scope>NUCLEOTIDE SEQUENCE [LARGE SCALE GENOMIC DNA]</scope>
    <source>
        <strain evidence="8 9">IMI 384185</strain>
    </source>
</reference>
<comment type="caution">
    <text evidence="8">The sequence shown here is derived from an EMBL/GenBank/DDBJ whole genome shotgun (WGS) entry which is preliminary data.</text>
</comment>
<name>A0ABQ9T7B8_9PEZI</name>
<dbReference type="PANTHER" id="PTHR43806:SF11">
    <property type="entry name" value="CEREVISIN-RELATED"/>
    <property type="match status" value="1"/>
</dbReference>
<keyword evidence="3" id="KW-0378">Hydrolase</keyword>
<dbReference type="InterPro" id="IPR036852">
    <property type="entry name" value="Peptidase_S8/S53_dom_sf"/>
</dbReference>
<dbReference type="InterPro" id="IPR050131">
    <property type="entry name" value="Peptidase_S8_subtilisin-like"/>
</dbReference>
<dbReference type="RefSeq" id="XP_060356790.1">
    <property type="nucleotide sequence ID" value="XM_060485933.1"/>
</dbReference>
<dbReference type="SUPFAM" id="SSF52743">
    <property type="entry name" value="Subtilisin-like"/>
    <property type="match status" value="1"/>
</dbReference>
<evidence type="ECO:0000256" key="1">
    <source>
        <dbReference type="ARBA" id="ARBA00011073"/>
    </source>
</evidence>
<dbReference type="GeneID" id="85369832"/>
<keyword evidence="4" id="KW-0720">Serine protease</keyword>
<evidence type="ECO:0000259" key="7">
    <source>
        <dbReference type="Pfam" id="PF24476"/>
    </source>
</evidence>
<dbReference type="Proteomes" id="UP001241169">
    <property type="component" value="Unassembled WGS sequence"/>
</dbReference>
<dbReference type="Gene3D" id="3.40.50.200">
    <property type="entry name" value="Peptidase S8/S53 domain"/>
    <property type="match status" value="1"/>
</dbReference>
<evidence type="ECO:0000313" key="8">
    <source>
        <dbReference type="EMBL" id="KAK1547677.1"/>
    </source>
</evidence>
<evidence type="ECO:0000313" key="9">
    <source>
        <dbReference type="Proteomes" id="UP001241169"/>
    </source>
</evidence>
<evidence type="ECO:0000259" key="6">
    <source>
        <dbReference type="Pfam" id="PF00082"/>
    </source>
</evidence>
<dbReference type="CDD" id="cd00306">
    <property type="entry name" value="Peptidases_S8_S53"/>
    <property type="match status" value="1"/>
</dbReference>
<evidence type="ECO:0000256" key="5">
    <source>
        <dbReference type="SAM" id="MobiDB-lite"/>
    </source>
</evidence>
<dbReference type="PANTHER" id="PTHR43806">
    <property type="entry name" value="PEPTIDASE S8"/>
    <property type="match status" value="1"/>
</dbReference>
<keyword evidence="9" id="KW-1185">Reference proteome</keyword>
<dbReference type="InterPro" id="IPR000209">
    <property type="entry name" value="Peptidase_S8/S53_dom"/>
</dbReference>
<dbReference type="GO" id="GO:0006508">
    <property type="term" value="P:proteolysis"/>
    <property type="evidence" value="ECO:0007669"/>
    <property type="project" value="UniProtKB-KW"/>
</dbReference>
<evidence type="ECO:0000256" key="4">
    <source>
        <dbReference type="ARBA" id="ARBA00022825"/>
    </source>
</evidence>
<sequence length="779" mass="87665">MESNQSSRFTSFVRSVKQNLPLYSSWAQSSSDKITEDNQAHLSVLDLEIYEWEIGPDQLLGDSTEPDFQCWLGISIKSVEEGKIDEINMQQGAELIQQHLNNKRSGTDGIPDASVSFGAKSRPSLSRSYHVDNCLAQVSKHLLRALTSLSSCCDGEHIARIQLCEFEADTTTCSQDERSFGLYVSSNKSVGNCVWHEVICRVTRFSGSFGFRHHISPITRHRLDGPRACLGELIDDRALAEWSQGNHYPPADKAALCLNLALGMLHLSAEAWLQQPWSIDNIYFPTNHSPESRKPDISLPFLSRTLEIGYTASSESPPVARSPILAFAQVITEICLWKRLPLKSYSNDTVLRKTLDLFTQDSGVSNSQHYAVIEAISACINFYVRQISNSITHNIPSQDPDACWVFDMIVRRLEKVSACYARSTDSRKRFEVEQFETEIMDETKPRSEAPPEISRHQIGDTMNRPLHTTEKTWFDKLRELNHVLDAVSDVENYSKVKIAVLDTGIDPECQFIDEIDDYADFVNPGSRVKLDRTGHGTSVVDLIYRVYQHAEIYVARVFESNNATPETPRHVNEAIDWARGHGVDIVCMAFGFEADTGTVEALLSHVRSAVLDQILLFAAASNGSYATDVMLPARLDDNVFCIFSTDAGGRHSRSMNPPPLDLSYNFAILGEDVRLYRGGLDSGCSYSTAIACAFAARLLDFSRHKDDATEFEYAHFLKDKRGMAMVLSDLSEREAEYHCIKPWKLLGRRWDYGAHHSATALRDTRKKIRDKISDILEDY</sequence>
<dbReference type="EMBL" id="MOPA01000001">
    <property type="protein sequence ID" value="KAK1547677.1"/>
    <property type="molecule type" value="Genomic_DNA"/>
</dbReference>
<keyword evidence="2 8" id="KW-0645">Protease</keyword>
<feature type="domain" description="DUF7580" evidence="7">
    <location>
        <begin position="228"/>
        <end position="415"/>
    </location>
</feature>
<feature type="compositionally biased region" description="Basic and acidic residues" evidence="5">
    <location>
        <begin position="441"/>
        <end position="458"/>
    </location>
</feature>
<evidence type="ECO:0000256" key="3">
    <source>
        <dbReference type="ARBA" id="ARBA00022801"/>
    </source>
</evidence>
<protein>
    <submittedName>
        <fullName evidence="8">Extracellular alkaline serine protease</fullName>
    </submittedName>
</protein>